<keyword evidence="4" id="KW-1133">Transmembrane helix</keyword>
<dbReference type="InterPro" id="IPR001320">
    <property type="entry name" value="Iontro_rcpt_C"/>
</dbReference>
<evidence type="ECO:0000256" key="2">
    <source>
        <dbReference type="ARBA" id="ARBA00023157"/>
    </source>
</evidence>
<feature type="domain" description="Fibrinogen C-terminal" evidence="5">
    <location>
        <begin position="548"/>
        <end position="771"/>
    </location>
</feature>
<dbReference type="GO" id="GO:0016020">
    <property type="term" value="C:membrane"/>
    <property type="evidence" value="ECO:0007669"/>
    <property type="project" value="InterPro"/>
</dbReference>
<dbReference type="SMART" id="SM00186">
    <property type="entry name" value="FBG"/>
    <property type="match status" value="1"/>
</dbReference>
<dbReference type="CDD" id="cd00087">
    <property type="entry name" value="FReD"/>
    <property type="match status" value="1"/>
</dbReference>
<keyword evidence="7" id="KW-1185">Reference proteome</keyword>
<evidence type="ECO:0000256" key="3">
    <source>
        <dbReference type="ARBA" id="ARBA00053344"/>
    </source>
</evidence>
<keyword evidence="4" id="KW-0472">Membrane</keyword>
<organism evidence="6 7">
    <name type="scientific">Scylla paramamosain</name>
    <name type="common">Mud crab</name>
    <dbReference type="NCBI Taxonomy" id="85552"/>
    <lineage>
        <taxon>Eukaryota</taxon>
        <taxon>Metazoa</taxon>
        <taxon>Ecdysozoa</taxon>
        <taxon>Arthropoda</taxon>
        <taxon>Crustacea</taxon>
        <taxon>Multicrustacea</taxon>
        <taxon>Malacostraca</taxon>
        <taxon>Eumalacostraca</taxon>
        <taxon>Eucarida</taxon>
        <taxon>Decapoda</taxon>
        <taxon>Pleocyemata</taxon>
        <taxon>Brachyura</taxon>
        <taxon>Eubrachyura</taxon>
        <taxon>Portunoidea</taxon>
        <taxon>Portunidae</taxon>
        <taxon>Portuninae</taxon>
        <taxon>Scylla</taxon>
    </lineage>
</organism>
<evidence type="ECO:0000313" key="7">
    <source>
        <dbReference type="Proteomes" id="UP001487740"/>
    </source>
</evidence>
<evidence type="ECO:0000256" key="4">
    <source>
        <dbReference type="SAM" id="Phobius"/>
    </source>
</evidence>
<evidence type="ECO:0000259" key="5">
    <source>
        <dbReference type="PROSITE" id="PS51406"/>
    </source>
</evidence>
<dbReference type="PANTHER" id="PTHR19143:SF458">
    <property type="entry name" value="FIBRINOGEN C-TERMINAL DOMAIN-CONTAINING PROTEIN-RELATED"/>
    <property type="match status" value="1"/>
</dbReference>
<dbReference type="SUPFAM" id="SSF56496">
    <property type="entry name" value="Fibrinogen C-terminal domain-like"/>
    <property type="match status" value="1"/>
</dbReference>
<keyword evidence="4" id="KW-0812">Transmembrane</keyword>
<name>A0AAW0SB08_SCYPA</name>
<dbReference type="Gene3D" id="1.10.287.70">
    <property type="match status" value="1"/>
</dbReference>
<gene>
    <name evidence="6" type="ORF">O3P69_011898</name>
</gene>
<dbReference type="InterPro" id="IPR041426">
    <property type="entry name" value="Mos1_HTH"/>
</dbReference>
<comment type="similarity">
    <text evidence="1">Belongs to the glutamate-gated ion channel (TC 1.A.10.1) family.</text>
</comment>
<evidence type="ECO:0000313" key="6">
    <source>
        <dbReference type="EMBL" id="KAK8372047.1"/>
    </source>
</evidence>
<dbReference type="NCBIfam" id="NF040941">
    <property type="entry name" value="GGGWT_bact"/>
    <property type="match status" value="1"/>
</dbReference>
<dbReference type="Pfam" id="PF00060">
    <property type="entry name" value="Lig_chan"/>
    <property type="match status" value="1"/>
</dbReference>
<dbReference type="GO" id="GO:0015276">
    <property type="term" value="F:ligand-gated monoatomic ion channel activity"/>
    <property type="evidence" value="ECO:0007669"/>
    <property type="project" value="InterPro"/>
</dbReference>
<dbReference type="EMBL" id="JARAKH010006375">
    <property type="protein sequence ID" value="KAK8372047.1"/>
    <property type="molecule type" value="Genomic_DNA"/>
</dbReference>
<feature type="transmembrane region" description="Helical" evidence="4">
    <location>
        <begin position="223"/>
        <end position="247"/>
    </location>
</feature>
<proteinExistence type="inferred from homology"/>
<dbReference type="InterPro" id="IPR014716">
    <property type="entry name" value="Fibrinogen_a/b/g_C_1"/>
</dbReference>
<keyword evidence="2" id="KW-1015">Disulfide bond</keyword>
<dbReference type="PROSITE" id="PS00514">
    <property type="entry name" value="FIBRINOGEN_C_1"/>
    <property type="match status" value="1"/>
</dbReference>
<dbReference type="InterPro" id="IPR002181">
    <property type="entry name" value="Fibrinogen_a/b/g_C_dom"/>
</dbReference>
<dbReference type="Gene3D" id="3.90.215.10">
    <property type="entry name" value="Gamma Fibrinogen, chain A, domain 1"/>
    <property type="match status" value="1"/>
</dbReference>
<dbReference type="InterPro" id="IPR020837">
    <property type="entry name" value="Fibrinogen_CS"/>
</dbReference>
<dbReference type="Pfam" id="PF17906">
    <property type="entry name" value="HTH_48"/>
    <property type="match status" value="1"/>
</dbReference>
<dbReference type="PANTHER" id="PTHR19143">
    <property type="entry name" value="FIBRINOGEN/TENASCIN/ANGIOPOEITIN"/>
    <property type="match status" value="1"/>
</dbReference>
<protein>
    <recommendedName>
        <fullName evidence="5">Fibrinogen C-terminal domain-containing protein</fullName>
    </recommendedName>
</protein>
<comment type="caution">
    <text evidence="6">The sequence shown here is derived from an EMBL/GenBank/DDBJ whole genome shotgun (WGS) entry which is preliminary data.</text>
</comment>
<comment type="function">
    <text evidence="3">Lectin involved in innate immunity. Agglutinates all types of human erythrocytes, Gram-positive and Gram-negative bacteria. Has a stronger agglutinating activity towards Gram-negative bacteria than towards Gram-positive bacteria. Specifically recognizes acetyl group-containing substances on agglutinated cells. The hemagglutinating activity was inhibited by EDTA, acetyl group-containing mono- and disaccharides, N-acetyl derivatives of amino acids, other acetyl group-containing substances, propionamide and benzamide. Enhances the antimicrobial activity of big defensin against Gram-positive bacteria but not against Gram-negative bacteria.</text>
</comment>
<dbReference type="AlphaFoldDB" id="A0AAW0SB08"/>
<dbReference type="PROSITE" id="PS51406">
    <property type="entry name" value="FIBRINOGEN_C_2"/>
    <property type="match status" value="1"/>
</dbReference>
<dbReference type="Pfam" id="PF00147">
    <property type="entry name" value="Fibrinogen_C"/>
    <property type="match status" value="1"/>
</dbReference>
<dbReference type="InterPro" id="IPR036056">
    <property type="entry name" value="Fibrinogen-like_C"/>
</dbReference>
<evidence type="ECO:0000256" key="1">
    <source>
        <dbReference type="ARBA" id="ARBA00008685"/>
    </source>
</evidence>
<dbReference type="Proteomes" id="UP001487740">
    <property type="component" value="Unassembled WGS sequence"/>
</dbReference>
<dbReference type="FunFam" id="3.90.215.10:FF:000001">
    <property type="entry name" value="Tenascin isoform 1"/>
    <property type="match status" value="1"/>
</dbReference>
<dbReference type="InterPro" id="IPR050373">
    <property type="entry name" value="Fibrinogen_C-term_domain"/>
</dbReference>
<dbReference type="GO" id="GO:0005615">
    <property type="term" value="C:extracellular space"/>
    <property type="evidence" value="ECO:0007669"/>
    <property type="project" value="TreeGrafter"/>
</dbReference>
<dbReference type="SUPFAM" id="SSF53850">
    <property type="entry name" value="Periplasmic binding protein-like II"/>
    <property type="match status" value="1"/>
</dbReference>
<sequence>MTTRSLTLTSPEDEVFQASIRHCSLLHVMFCLAHCQHMLLSLWYKWKPHTLLITSLGNSSSDQLLREEALRGVKNVALITKLFTTGERCDVLGVYTSFPFSSVPVVLISQWDKSLFTTWNELFPDRFSSFEGYTFSLATWMVDPPFLYQNSSISNGNGVGVNVKALQSLSSALNFSFTLTREPPDFRWGNGGHRSGTLHWLDVQRTMVNQSLPILPRVLRQRVVFGMWFLFSFIITVAYNSNLVGIFSKPTYPKRVQTLEELTDQGYRLAKIEMGDEMSKRLKEVDGTLGRLVDFVQNTEDAVAAMVQGTHAFVEISTAGHFKLTFSYKITDWYMMREEFFSDSFHWYFPKYSPWKAPIDRGMQHIIEAGLYRHWYKCKKATPVTDVCQEQRCVIQFLHAAAAGTTDIHRRLVNVYGGRAVEVSTVRRWVRRIRSGDRDVNDKSRSGRPYTATTPENKERLDQLIRANRALCFAVAEHTTPIPAPPNIHSSFHVYPSLLSNLLQIAGYSDTCVAASLDACSAASEDTSLSALIQEVREVVRNVSLLVNRSESRPRHCKDLLDSGDSGSGLRLVYPYPAQPHHRVKVYCDHTTDGGGWTVFQRRTDDAPRQDFYRTWIEYKLGFGDLDGEFWLGLEHLHSLTSTTLQQLKIHMSDYEGAKRWAQYGFFHVDSAVTKYRLSVGRYSGDAGDSLGSHHTQRFSTHDQDNDVHDTINCAEKFRGAWWFSSCHASNLNGYQHRGNHSSHADGINWYSWHGWNYSLRRTSMMIRPAF</sequence>
<dbReference type="GO" id="GO:0030246">
    <property type="term" value="F:carbohydrate binding"/>
    <property type="evidence" value="ECO:0007669"/>
    <property type="project" value="UniProtKB-ARBA"/>
</dbReference>
<accession>A0AAW0SB08</accession>
<reference evidence="6 7" key="1">
    <citation type="submission" date="2023-03" db="EMBL/GenBank/DDBJ databases">
        <title>High-quality genome of Scylla paramamosain provides insights in environmental adaptation.</title>
        <authorList>
            <person name="Zhang L."/>
        </authorList>
    </citation>
    <scope>NUCLEOTIDE SEQUENCE [LARGE SCALE GENOMIC DNA]</scope>
    <source>
        <strain evidence="6">LZ_2023a</strain>
        <tissue evidence="6">Muscle</tissue>
    </source>
</reference>